<comment type="similarity">
    <text evidence="2 7">Belongs to the universal ribosomal protein uS14 family.</text>
</comment>
<dbReference type="InterPro" id="IPR001209">
    <property type="entry name" value="Ribosomal_uS14"/>
</dbReference>
<dbReference type="NCBIfam" id="NF006477">
    <property type="entry name" value="PRK08881.1"/>
    <property type="match status" value="1"/>
</dbReference>
<dbReference type="InterPro" id="IPR023036">
    <property type="entry name" value="Ribosomal_uS14_bac/plastid"/>
</dbReference>
<protein>
    <recommendedName>
        <fullName evidence="5 7">Small ribosomal subunit protein uS14</fullName>
    </recommendedName>
</protein>
<dbReference type="GO" id="GO:0005737">
    <property type="term" value="C:cytoplasm"/>
    <property type="evidence" value="ECO:0007669"/>
    <property type="project" value="UniProtKB-ARBA"/>
</dbReference>
<dbReference type="PANTHER" id="PTHR19836:SF19">
    <property type="entry name" value="SMALL RIBOSOMAL SUBUNIT PROTEIN US14M"/>
    <property type="match status" value="1"/>
</dbReference>
<dbReference type="PATRIC" id="fig|948.7.peg.1163"/>
<dbReference type="HAMAP" id="MF_00537">
    <property type="entry name" value="Ribosomal_uS14_1"/>
    <property type="match status" value="1"/>
</dbReference>
<dbReference type="Proteomes" id="UP000055047">
    <property type="component" value="Unassembled WGS sequence"/>
</dbReference>
<dbReference type="Proteomes" id="UP000078419">
    <property type="component" value="Unassembled WGS sequence"/>
</dbReference>
<reference evidence="8 10" key="1">
    <citation type="submission" date="2014-09" db="EMBL/GenBank/DDBJ databases">
        <authorList>
            <person name="Loux Valentin"/>
            <person name="Dugat Thibaut"/>
        </authorList>
    </citation>
    <scope>NUCLEOTIDE SEQUENCE [LARGE SCALE GENOMIC DNA]</scope>
    <source>
        <strain evidence="8 10">BOV-10_179</strain>
    </source>
</reference>
<dbReference type="EMBL" id="FLLR01000014">
    <property type="protein sequence ID" value="SBO14151.1"/>
    <property type="molecule type" value="Genomic_DNA"/>
</dbReference>
<proteinExistence type="inferred from homology"/>
<evidence type="ECO:0000256" key="6">
    <source>
        <dbReference type="ARBA" id="ARBA00047110"/>
    </source>
</evidence>
<evidence type="ECO:0000256" key="5">
    <source>
        <dbReference type="ARBA" id="ARBA00035167"/>
    </source>
</evidence>
<keyword evidence="3 7" id="KW-0689">Ribosomal protein</keyword>
<reference evidence="9" key="3">
    <citation type="submission" date="2016-03" db="EMBL/GenBank/DDBJ databases">
        <authorList>
            <person name="Loux V."/>
        </authorList>
    </citation>
    <scope>NUCLEOTIDE SEQUENCE</scope>
    <source>
        <strain evidence="9">C1</strain>
    </source>
</reference>
<evidence type="ECO:0000256" key="3">
    <source>
        <dbReference type="ARBA" id="ARBA00022980"/>
    </source>
</evidence>
<keyword evidence="7" id="KW-0699">rRNA-binding</keyword>
<evidence type="ECO:0000256" key="2">
    <source>
        <dbReference type="ARBA" id="ARBA00009083"/>
    </source>
</evidence>
<evidence type="ECO:0000256" key="1">
    <source>
        <dbReference type="ARBA" id="ARBA00003686"/>
    </source>
</evidence>
<dbReference type="InterPro" id="IPR018271">
    <property type="entry name" value="Ribosomal_uS14_CS"/>
</dbReference>
<organism evidence="8 10">
    <name type="scientific">Anaplasma phagocytophilum</name>
    <name type="common">Ehrlichia phagocytophila</name>
    <dbReference type="NCBI Taxonomy" id="948"/>
    <lineage>
        <taxon>Bacteria</taxon>
        <taxon>Pseudomonadati</taxon>
        <taxon>Pseudomonadota</taxon>
        <taxon>Alphaproteobacteria</taxon>
        <taxon>Rickettsiales</taxon>
        <taxon>Anaplasmataceae</taxon>
        <taxon>Anaplasma</taxon>
        <taxon>phagocytophilum group</taxon>
    </lineage>
</organism>
<dbReference type="SUPFAM" id="SSF57716">
    <property type="entry name" value="Glucocorticoid receptor-like (DNA-binding domain)"/>
    <property type="match status" value="1"/>
</dbReference>
<dbReference type="FunFam" id="1.10.287.1480:FF:000001">
    <property type="entry name" value="30S ribosomal protein S14"/>
    <property type="match status" value="1"/>
</dbReference>
<evidence type="ECO:0000256" key="7">
    <source>
        <dbReference type="HAMAP-Rule" id="MF_00537"/>
    </source>
</evidence>
<dbReference type="SMR" id="A0A098EGX9"/>
<dbReference type="RefSeq" id="WP_011450428.1">
    <property type="nucleotide sequence ID" value="NZ_CCXQ01000156.1"/>
</dbReference>
<dbReference type="GeneID" id="92747510"/>
<dbReference type="EMBL" id="CCXQ01000156">
    <property type="protein sequence ID" value="CEG21055.1"/>
    <property type="molecule type" value="Genomic_DNA"/>
</dbReference>
<dbReference type="GO" id="GO:0015935">
    <property type="term" value="C:small ribosomal subunit"/>
    <property type="evidence" value="ECO:0007669"/>
    <property type="project" value="TreeGrafter"/>
</dbReference>
<name>A0A098EGX9_ANAPH</name>
<keyword evidence="4 7" id="KW-0687">Ribonucleoprotein</keyword>
<dbReference type="GO" id="GO:0003735">
    <property type="term" value="F:structural constituent of ribosome"/>
    <property type="evidence" value="ECO:0007669"/>
    <property type="project" value="InterPro"/>
</dbReference>
<sequence>MSRKSVVQRNLKRVAISAALSEKRKALVAIIKDESLSMSERFAAQLKLSKMPRDSSYIRIRNRCLITGRPRGYYRKFKMSRIVLRQLGSIGQIPGLTKSSW</sequence>
<dbReference type="AlphaFoldDB" id="A0A098EGX9"/>
<dbReference type="GO" id="GO:0019843">
    <property type="term" value="F:rRNA binding"/>
    <property type="evidence" value="ECO:0007669"/>
    <property type="project" value="UniProtKB-UniRule"/>
</dbReference>
<evidence type="ECO:0000313" key="11">
    <source>
        <dbReference type="Proteomes" id="UP000078419"/>
    </source>
</evidence>
<evidence type="ECO:0000313" key="10">
    <source>
        <dbReference type="Proteomes" id="UP000055047"/>
    </source>
</evidence>
<dbReference type="Gene3D" id="1.10.287.1480">
    <property type="match status" value="1"/>
</dbReference>
<accession>A0A098EGX9</accession>
<reference evidence="11" key="2">
    <citation type="submission" date="2016-03" db="EMBL/GenBank/DDBJ databases">
        <authorList>
            <person name="Loux Valentin"/>
        </authorList>
    </citation>
    <scope>NUCLEOTIDE SEQUENCE [LARGE SCALE GENOMIC DNA]</scope>
    <source>
        <strain evidence="11">C1</strain>
    </source>
</reference>
<gene>
    <name evidence="7 8" type="primary">rpsN</name>
    <name evidence="9" type="ORF">ANAPC1_00495</name>
    <name evidence="8" type="ORF">ANAPHAGO_00285</name>
</gene>
<evidence type="ECO:0000256" key="4">
    <source>
        <dbReference type="ARBA" id="ARBA00023274"/>
    </source>
</evidence>
<dbReference type="PROSITE" id="PS00527">
    <property type="entry name" value="RIBOSOMAL_S14"/>
    <property type="match status" value="1"/>
</dbReference>
<keyword evidence="7" id="KW-0694">RNA-binding</keyword>
<evidence type="ECO:0000313" key="9">
    <source>
        <dbReference type="EMBL" id="SBO14151.1"/>
    </source>
</evidence>
<evidence type="ECO:0000313" key="8">
    <source>
        <dbReference type="EMBL" id="CEG21055.1"/>
    </source>
</evidence>
<dbReference type="OMA" id="FGLCRNQ"/>
<dbReference type="GO" id="GO:0006412">
    <property type="term" value="P:translation"/>
    <property type="evidence" value="ECO:0007669"/>
    <property type="project" value="UniProtKB-UniRule"/>
</dbReference>
<dbReference type="PANTHER" id="PTHR19836">
    <property type="entry name" value="30S RIBOSOMAL PROTEIN S14"/>
    <property type="match status" value="1"/>
</dbReference>
<comment type="subunit">
    <text evidence="6 7">Part of the 30S ribosomal subunit. Contacts proteins S3 and S10.</text>
</comment>
<comment type="function">
    <text evidence="1 7">Binds 16S rRNA, required for the assembly of 30S particles and may also be responsible for determining the conformation of the 16S rRNA at the A site.</text>
</comment>
<dbReference type="Pfam" id="PF00253">
    <property type="entry name" value="Ribosomal_S14"/>
    <property type="match status" value="1"/>
</dbReference>